<evidence type="ECO:0000313" key="2">
    <source>
        <dbReference type="Proteomes" id="UP000198644"/>
    </source>
</evidence>
<dbReference type="STRING" id="650891.SAMN05216203_3488"/>
<dbReference type="OrthoDB" id="7284833at2"/>
<dbReference type="Proteomes" id="UP000198644">
    <property type="component" value="Unassembled WGS sequence"/>
</dbReference>
<dbReference type="AlphaFoldDB" id="A0A1I6K298"/>
<name>A0A1I6K298_9GAMM</name>
<keyword evidence="2" id="KW-1185">Reference proteome</keyword>
<protein>
    <recommendedName>
        <fullName evidence="3">CDP-Glycerol:Poly(Glycerophosphate) glycerophosphotransferase</fullName>
    </recommendedName>
</protein>
<dbReference type="RefSeq" id="WP_139229955.1">
    <property type="nucleotide sequence ID" value="NZ_FOYW01000004.1"/>
</dbReference>
<proteinExistence type="predicted"/>
<sequence length="466" mass="51971">MNWHRHLEAILKQEPETWLDYQAGARLHRPPVRKGTSPFHLSHVAFWFRALAYFFYLAGKISPKETLTAGNKRSVRFLALALSRNQMEALSGTLDALRSREQSVLAIAKHKRLRNPADRKRYQPLRYSLMDILRASQGFVHFGRSLSGSLRSRNPAAGPALLPEVAKVYLYLAYFYRIIRKTEPECVITSNDHSAMNRCMLAVARQLGVKTAYLQHASVSPAFPALTFDFAFLDGPIAAETYRQCEENRPPGLEGLSAPCIIYSGQKKHLSGRAAPDSETIGIAINKLDRIEPVASLISLIASEGKDVSLRWHPRQSRRDVATLKKTLGGRQKVHFSDPASESVDSFLGKLKYLIAGNSSIHLEAAIKGITPFYYEFSATDKPDYYGYVRQGLAVQASSEAELIALLTSPRPPELDPEAVRQYSATFATEWEGREGELVAECLLSAGATRSKRIPNEFKASQASDY</sequence>
<evidence type="ECO:0000313" key="1">
    <source>
        <dbReference type="EMBL" id="SFR85372.1"/>
    </source>
</evidence>
<organism evidence="1 2">
    <name type="scientific">Marinobacter daqiaonensis</name>
    <dbReference type="NCBI Taxonomy" id="650891"/>
    <lineage>
        <taxon>Bacteria</taxon>
        <taxon>Pseudomonadati</taxon>
        <taxon>Pseudomonadota</taxon>
        <taxon>Gammaproteobacteria</taxon>
        <taxon>Pseudomonadales</taxon>
        <taxon>Marinobacteraceae</taxon>
        <taxon>Marinobacter</taxon>
    </lineage>
</organism>
<gene>
    <name evidence="1" type="ORF">SAMN05216203_3488</name>
</gene>
<evidence type="ECO:0008006" key="3">
    <source>
        <dbReference type="Google" id="ProtNLM"/>
    </source>
</evidence>
<dbReference type="EMBL" id="FOYW01000004">
    <property type="protein sequence ID" value="SFR85372.1"/>
    <property type="molecule type" value="Genomic_DNA"/>
</dbReference>
<reference evidence="1 2" key="1">
    <citation type="submission" date="2016-10" db="EMBL/GenBank/DDBJ databases">
        <authorList>
            <person name="de Groot N.N."/>
        </authorList>
    </citation>
    <scope>NUCLEOTIDE SEQUENCE [LARGE SCALE GENOMIC DNA]</scope>
    <source>
        <strain evidence="1 2">CGMCC 1.9167</strain>
    </source>
</reference>
<accession>A0A1I6K298</accession>